<dbReference type="InterPro" id="IPR038770">
    <property type="entry name" value="Na+/solute_symporter_sf"/>
</dbReference>
<dbReference type="Proteomes" id="UP000292686">
    <property type="component" value="Unassembled WGS sequence"/>
</dbReference>
<proteinExistence type="inferred from homology"/>
<protein>
    <submittedName>
        <fullName evidence="10">AEC family transporter</fullName>
    </submittedName>
</protein>
<dbReference type="GO" id="GO:0005886">
    <property type="term" value="C:plasma membrane"/>
    <property type="evidence" value="ECO:0007669"/>
    <property type="project" value="UniProtKB-SubCell"/>
</dbReference>
<dbReference type="InterPro" id="IPR004776">
    <property type="entry name" value="Mem_transp_PIN-like"/>
</dbReference>
<keyword evidence="5 8" id="KW-0812">Transmembrane</keyword>
<evidence type="ECO:0000256" key="3">
    <source>
        <dbReference type="ARBA" id="ARBA00022448"/>
    </source>
</evidence>
<feature type="transmembrane region" description="Helical" evidence="8">
    <location>
        <begin position="164"/>
        <end position="184"/>
    </location>
</feature>
<feature type="transmembrane region" description="Helical" evidence="8">
    <location>
        <begin position="289"/>
        <end position="309"/>
    </location>
</feature>
<evidence type="ECO:0000313" key="11">
    <source>
        <dbReference type="Proteomes" id="UP000292686"/>
    </source>
</evidence>
<keyword evidence="3" id="KW-0813">Transport</keyword>
<evidence type="ECO:0000256" key="7">
    <source>
        <dbReference type="ARBA" id="ARBA00023136"/>
    </source>
</evidence>
<feature type="transmembrane region" description="Helical" evidence="8">
    <location>
        <begin position="34"/>
        <end position="53"/>
    </location>
</feature>
<feature type="transmembrane region" description="Helical" evidence="8">
    <location>
        <begin position="228"/>
        <end position="251"/>
    </location>
</feature>
<feature type="transmembrane region" description="Helical" evidence="8">
    <location>
        <begin position="6"/>
        <end position="22"/>
    </location>
</feature>
<dbReference type="PANTHER" id="PTHR36838:SF3">
    <property type="entry name" value="TRANSPORTER AUXIN EFFLUX CARRIER EC FAMILY"/>
    <property type="match status" value="1"/>
</dbReference>
<dbReference type="RefSeq" id="WP_129177005.1">
    <property type="nucleotide sequence ID" value="NZ_JACCBI010000001.1"/>
</dbReference>
<dbReference type="Pfam" id="PF03547">
    <property type="entry name" value="Mem_trans"/>
    <property type="match status" value="1"/>
</dbReference>
<dbReference type="EMBL" id="JACCBI010000001">
    <property type="protein sequence ID" value="NYD68386.1"/>
    <property type="molecule type" value="Genomic_DNA"/>
</dbReference>
<sequence>MIGALTGFAVIAVAIIAGYVAGRTGVLGPHARYVLSRLVFFVLSPFLLFTVLATADVRILFSALLPVSALAAVSMFVIFAVIALVVWRRRAGSVVVGSLASGYVNANNIGLPIALYMLGDAALAAPVVLLQLLVFTPVALAILDAEAQGRASVGRIVGQTFTNPIILGSLAGLATALITSATGTTLPEIVLEPLSVVGHAAIPLMLISFGMSLHGQKMLEAGSGRRDVLLASALKLLVMPVAAWLIGRFVFGVEGHALYAVTVLAALPTAQNVFNYAQRYERSEILARDTVFLTTLGSIPVLLVVSLLLA</sequence>
<evidence type="ECO:0000313" key="12">
    <source>
        <dbReference type="Proteomes" id="UP000581087"/>
    </source>
</evidence>
<feature type="transmembrane region" description="Helical" evidence="8">
    <location>
        <begin position="94"/>
        <end position="117"/>
    </location>
</feature>
<evidence type="ECO:0000256" key="8">
    <source>
        <dbReference type="SAM" id="Phobius"/>
    </source>
</evidence>
<evidence type="ECO:0000313" key="9">
    <source>
        <dbReference type="EMBL" id="NYD68386.1"/>
    </source>
</evidence>
<keyword evidence="11" id="KW-1185">Reference proteome</keyword>
<evidence type="ECO:0000256" key="1">
    <source>
        <dbReference type="ARBA" id="ARBA00004651"/>
    </source>
</evidence>
<dbReference type="PANTHER" id="PTHR36838">
    <property type="entry name" value="AUXIN EFFLUX CARRIER FAMILY PROTEIN"/>
    <property type="match status" value="1"/>
</dbReference>
<gene>
    <name evidence="9" type="ORF">BJ972_002905</name>
    <name evidence="10" type="ORF">ESP50_16525</name>
</gene>
<feature type="transmembrane region" description="Helical" evidence="8">
    <location>
        <begin position="59"/>
        <end position="87"/>
    </location>
</feature>
<name>A0A4V1R1X1_9MICO</name>
<evidence type="ECO:0000256" key="2">
    <source>
        <dbReference type="ARBA" id="ARBA00010145"/>
    </source>
</evidence>
<comment type="similarity">
    <text evidence="2">Belongs to the auxin efflux carrier (TC 2.A.69) family.</text>
</comment>
<dbReference type="GO" id="GO:0055085">
    <property type="term" value="P:transmembrane transport"/>
    <property type="evidence" value="ECO:0007669"/>
    <property type="project" value="InterPro"/>
</dbReference>
<dbReference type="AlphaFoldDB" id="A0A4V1R1X1"/>
<feature type="transmembrane region" description="Helical" evidence="8">
    <location>
        <begin position="123"/>
        <end position="143"/>
    </location>
</feature>
<keyword evidence="7 8" id="KW-0472">Membrane</keyword>
<evidence type="ECO:0000256" key="6">
    <source>
        <dbReference type="ARBA" id="ARBA00022989"/>
    </source>
</evidence>
<evidence type="ECO:0000313" key="10">
    <source>
        <dbReference type="EMBL" id="RXZ85136.1"/>
    </source>
</evidence>
<comment type="caution">
    <text evidence="10">The sequence shown here is derived from an EMBL/GenBank/DDBJ whole genome shotgun (WGS) entry which is preliminary data.</text>
</comment>
<keyword evidence="4" id="KW-1003">Cell membrane</keyword>
<dbReference type="OrthoDB" id="5405318at2"/>
<comment type="subcellular location">
    <subcellularLocation>
        <location evidence="1">Cell membrane</location>
        <topology evidence="1">Multi-pass membrane protein</topology>
    </subcellularLocation>
</comment>
<dbReference type="Proteomes" id="UP000581087">
    <property type="component" value="Unassembled WGS sequence"/>
</dbReference>
<accession>A0A4V1R1X1</accession>
<reference evidence="10 11" key="1">
    <citation type="submission" date="2019-01" db="EMBL/GenBank/DDBJ databases">
        <title>Agromyces.</title>
        <authorList>
            <person name="Li J."/>
        </authorList>
    </citation>
    <scope>NUCLEOTIDE SEQUENCE [LARGE SCALE GENOMIC DNA]</scope>
    <source>
        <strain evidence="10 11">DSM 23870</strain>
    </source>
</reference>
<evidence type="ECO:0000256" key="4">
    <source>
        <dbReference type="ARBA" id="ARBA00022475"/>
    </source>
</evidence>
<reference evidence="9 12" key="2">
    <citation type="submission" date="2020-07" db="EMBL/GenBank/DDBJ databases">
        <title>Sequencing the genomes of 1000 actinobacteria strains.</title>
        <authorList>
            <person name="Klenk H.-P."/>
        </authorList>
    </citation>
    <scope>NUCLEOTIDE SEQUENCE [LARGE SCALE GENOMIC DNA]</scope>
    <source>
        <strain evidence="9 12">DSM 23870</strain>
    </source>
</reference>
<organism evidence="10 11">
    <name type="scientific">Agromyces atrinae</name>
    <dbReference type="NCBI Taxonomy" id="592376"/>
    <lineage>
        <taxon>Bacteria</taxon>
        <taxon>Bacillati</taxon>
        <taxon>Actinomycetota</taxon>
        <taxon>Actinomycetes</taxon>
        <taxon>Micrococcales</taxon>
        <taxon>Microbacteriaceae</taxon>
        <taxon>Agromyces</taxon>
    </lineage>
</organism>
<dbReference type="EMBL" id="SDPM01000012">
    <property type="protein sequence ID" value="RXZ85136.1"/>
    <property type="molecule type" value="Genomic_DNA"/>
</dbReference>
<dbReference type="Gene3D" id="1.20.1530.20">
    <property type="match status" value="1"/>
</dbReference>
<keyword evidence="6 8" id="KW-1133">Transmembrane helix</keyword>
<feature type="transmembrane region" description="Helical" evidence="8">
    <location>
        <begin position="257"/>
        <end position="277"/>
    </location>
</feature>
<feature type="transmembrane region" description="Helical" evidence="8">
    <location>
        <begin position="196"/>
        <end position="216"/>
    </location>
</feature>
<evidence type="ECO:0000256" key="5">
    <source>
        <dbReference type="ARBA" id="ARBA00022692"/>
    </source>
</evidence>